<gene>
    <name evidence="1" type="ORF">PZE19_19115</name>
</gene>
<accession>A0ABT6FEE2</accession>
<reference evidence="1 2" key="1">
    <citation type="submission" date="2023-03" db="EMBL/GenBank/DDBJ databases">
        <title>Paludisphaera mucosa sp. nov. a novel planctomycete from northern fen.</title>
        <authorList>
            <person name="Ivanova A."/>
        </authorList>
    </citation>
    <scope>NUCLEOTIDE SEQUENCE [LARGE SCALE GENOMIC DNA]</scope>
    <source>
        <strain evidence="1 2">Pla2</strain>
    </source>
</reference>
<dbReference type="RefSeq" id="WP_277862217.1">
    <property type="nucleotide sequence ID" value="NZ_JARRAG010000002.1"/>
</dbReference>
<protein>
    <recommendedName>
        <fullName evidence="3">RNA polymerase sigma-70 region 2 domain-containing protein</fullName>
    </recommendedName>
</protein>
<evidence type="ECO:0000313" key="2">
    <source>
        <dbReference type="Proteomes" id="UP001216907"/>
    </source>
</evidence>
<comment type="caution">
    <text evidence="1">The sequence shown here is derived from an EMBL/GenBank/DDBJ whole genome shotgun (WGS) entry which is preliminary data.</text>
</comment>
<proteinExistence type="predicted"/>
<dbReference type="InterPro" id="IPR013324">
    <property type="entry name" value="RNA_pol_sigma_r3/r4-like"/>
</dbReference>
<organism evidence="1 2">
    <name type="scientific">Paludisphaera mucosa</name>
    <dbReference type="NCBI Taxonomy" id="3030827"/>
    <lineage>
        <taxon>Bacteria</taxon>
        <taxon>Pseudomonadati</taxon>
        <taxon>Planctomycetota</taxon>
        <taxon>Planctomycetia</taxon>
        <taxon>Isosphaerales</taxon>
        <taxon>Isosphaeraceae</taxon>
        <taxon>Paludisphaera</taxon>
    </lineage>
</organism>
<evidence type="ECO:0008006" key="3">
    <source>
        <dbReference type="Google" id="ProtNLM"/>
    </source>
</evidence>
<dbReference type="Proteomes" id="UP001216907">
    <property type="component" value="Unassembled WGS sequence"/>
</dbReference>
<dbReference type="SUPFAM" id="SSF88659">
    <property type="entry name" value="Sigma3 and sigma4 domains of RNA polymerase sigma factors"/>
    <property type="match status" value="1"/>
</dbReference>
<evidence type="ECO:0000313" key="1">
    <source>
        <dbReference type="EMBL" id="MDG3005897.1"/>
    </source>
</evidence>
<sequence>MNVPSPAPGPSPADWHPAFLAMLPAIRRSVRACFRHLHGERLDDAVQEAVANACVAFERLFRRGCPERAFPSALARFAAAQVRQGRLIGTSSNAWDVSSPYARRRNRWTVESLERFDGERGRWAEAVAEDARTAVADQAWFRIDFPEWLSRLSPRDRRVAEDLSVGHGTGEVARRFGVSAARVAQLRRELHDSWRRFHGEVEVPSREARAVGATAVSGSGHS</sequence>
<name>A0ABT6FEE2_9BACT</name>
<keyword evidence="2" id="KW-1185">Reference proteome</keyword>
<dbReference type="EMBL" id="JARRAG010000002">
    <property type="protein sequence ID" value="MDG3005897.1"/>
    <property type="molecule type" value="Genomic_DNA"/>
</dbReference>